<dbReference type="Proteomes" id="UP000299102">
    <property type="component" value="Unassembled WGS sequence"/>
</dbReference>
<dbReference type="EMBL" id="BGZK01002638">
    <property type="protein sequence ID" value="GBP95494.1"/>
    <property type="molecule type" value="Genomic_DNA"/>
</dbReference>
<evidence type="ECO:0000313" key="3">
    <source>
        <dbReference type="Proteomes" id="UP000299102"/>
    </source>
</evidence>
<organism evidence="2 3">
    <name type="scientific">Eumeta variegata</name>
    <name type="common">Bagworm moth</name>
    <name type="synonym">Eumeta japonica</name>
    <dbReference type="NCBI Taxonomy" id="151549"/>
    <lineage>
        <taxon>Eukaryota</taxon>
        <taxon>Metazoa</taxon>
        <taxon>Ecdysozoa</taxon>
        <taxon>Arthropoda</taxon>
        <taxon>Hexapoda</taxon>
        <taxon>Insecta</taxon>
        <taxon>Pterygota</taxon>
        <taxon>Neoptera</taxon>
        <taxon>Endopterygota</taxon>
        <taxon>Lepidoptera</taxon>
        <taxon>Glossata</taxon>
        <taxon>Ditrysia</taxon>
        <taxon>Tineoidea</taxon>
        <taxon>Psychidae</taxon>
        <taxon>Oiketicinae</taxon>
        <taxon>Eumeta</taxon>
    </lineage>
</organism>
<feature type="compositionally biased region" description="Polar residues" evidence="1">
    <location>
        <begin position="143"/>
        <end position="158"/>
    </location>
</feature>
<evidence type="ECO:0000256" key="1">
    <source>
        <dbReference type="SAM" id="MobiDB-lite"/>
    </source>
</evidence>
<keyword evidence="3" id="KW-1185">Reference proteome</keyword>
<protein>
    <submittedName>
        <fullName evidence="2">Uncharacterized protein</fullName>
    </submittedName>
</protein>
<evidence type="ECO:0000313" key="2">
    <source>
        <dbReference type="EMBL" id="GBP95494.1"/>
    </source>
</evidence>
<name>A0A4C2A8G1_EUMVA</name>
<comment type="caution">
    <text evidence="2">The sequence shown here is derived from an EMBL/GenBank/DDBJ whole genome shotgun (WGS) entry which is preliminary data.</text>
</comment>
<reference evidence="2 3" key="1">
    <citation type="journal article" date="2019" name="Commun. Biol.">
        <title>The bagworm genome reveals a unique fibroin gene that provides high tensile strength.</title>
        <authorList>
            <person name="Kono N."/>
            <person name="Nakamura H."/>
            <person name="Ohtoshi R."/>
            <person name="Tomita M."/>
            <person name="Numata K."/>
            <person name="Arakawa K."/>
        </authorList>
    </citation>
    <scope>NUCLEOTIDE SEQUENCE [LARGE SCALE GENOMIC DNA]</scope>
</reference>
<proteinExistence type="predicted"/>
<gene>
    <name evidence="2" type="ORF">EVAR_64881_1</name>
</gene>
<dbReference type="OrthoDB" id="2121607at2759"/>
<feature type="region of interest" description="Disordered" evidence="1">
    <location>
        <begin position="143"/>
        <end position="167"/>
    </location>
</feature>
<dbReference type="AlphaFoldDB" id="A0A4C2A8G1"/>
<sequence>MLNKIWPELVNDATDEVSIPCKNAEQMSVSAEMYKTIKTDLLSPSSKNIKKCESFLSLPGNQNQAQYNEDKENSIICLDDTPILNNFASLKATPPSPMRPSQNLLEEQRTPVRSILAKNDLLINTSKHVKFSSDNDTVYNFSPVTNSPASSNTIATTDADSEKQPRTKSNIVVRRVVLSSKHD</sequence>
<accession>A0A4C2A8G1</accession>